<dbReference type="Proteomes" id="UP000001784">
    <property type="component" value="Chromosome"/>
</dbReference>
<dbReference type="STRING" id="335543.Sfum_1751"/>
<dbReference type="GO" id="GO:0005886">
    <property type="term" value="C:plasma membrane"/>
    <property type="evidence" value="ECO:0007669"/>
    <property type="project" value="UniProtKB-ARBA"/>
</dbReference>
<sequence>MAGRLIFHFTPGDSALHRWDARCKFAGLLVISIGLLYMDVPGLSLFTAAFAVSLPLSRLPWKEFLRDLRLWGLFLLFIFCLQAVSLSGREPSVLPWLTVTKPGLVLAFLSCWRLALILCYATLFTAVTRPHDLQDALVWIMKPFPFLPARRIALMVSLTLRFLPLIMDHGEEVRLAGRSRLAHQRRNLLERIKYFALPLFRKSLLRADQMALALAARGYDEDLPARMGGIPARHLFGLAFLAALVVFFAGPVPDILAKEFLDFMEEVRRTAA</sequence>
<dbReference type="InParanoid" id="A0LJ36"/>
<feature type="transmembrane region" description="Helical" evidence="5">
    <location>
        <begin position="68"/>
        <end position="85"/>
    </location>
</feature>
<dbReference type="AlphaFoldDB" id="A0LJ36"/>
<comment type="subcellular location">
    <subcellularLocation>
        <location evidence="1">Membrane</location>
        <topology evidence="1">Multi-pass membrane protein</topology>
    </subcellularLocation>
</comment>
<evidence type="ECO:0000256" key="2">
    <source>
        <dbReference type="ARBA" id="ARBA00022692"/>
    </source>
</evidence>
<organism evidence="6 7">
    <name type="scientific">Syntrophobacter fumaroxidans (strain DSM 10017 / MPOB)</name>
    <dbReference type="NCBI Taxonomy" id="335543"/>
    <lineage>
        <taxon>Bacteria</taxon>
        <taxon>Pseudomonadati</taxon>
        <taxon>Thermodesulfobacteriota</taxon>
        <taxon>Syntrophobacteria</taxon>
        <taxon>Syntrophobacterales</taxon>
        <taxon>Syntrophobacteraceae</taxon>
        <taxon>Syntrophobacter</taxon>
    </lineage>
</organism>
<keyword evidence="3 5" id="KW-1133">Transmembrane helix</keyword>
<keyword evidence="7" id="KW-1185">Reference proteome</keyword>
<evidence type="ECO:0000256" key="1">
    <source>
        <dbReference type="ARBA" id="ARBA00004141"/>
    </source>
</evidence>
<dbReference type="PANTHER" id="PTHR33514:SF13">
    <property type="entry name" value="PROTEIN ABCI12, CHLOROPLASTIC"/>
    <property type="match status" value="1"/>
</dbReference>
<feature type="transmembrane region" description="Helical" evidence="5">
    <location>
        <begin position="25"/>
        <end position="56"/>
    </location>
</feature>
<dbReference type="OrthoDB" id="8075495at2"/>
<keyword evidence="4 5" id="KW-0472">Membrane</keyword>
<feature type="transmembrane region" description="Helical" evidence="5">
    <location>
        <begin position="235"/>
        <end position="252"/>
    </location>
</feature>
<protein>
    <submittedName>
        <fullName evidence="6">Cobalt transport protein</fullName>
    </submittedName>
</protein>
<dbReference type="Pfam" id="PF02361">
    <property type="entry name" value="CbiQ"/>
    <property type="match status" value="1"/>
</dbReference>
<dbReference type="RefSeq" id="WP_011698608.1">
    <property type="nucleotide sequence ID" value="NC_008554.1"/>
</dbReference>
<dbReference type="EMBL" id="CP000478">
    <property type="protein sequence ID" value="ABK17438.1"/>
    <property type="molecule type" value="Genomic_DNA"/>
</dbReference>
<proteinExistence type="predicted"/>
<evidence type="ECO:0000313" key="7">
    <source>
        <dbReference type="Proteomes" id="UP000001784"/>
    </source>
</evidence>
<evidence type="ECO:0000256" key="3">
    <source>
        <dbReference type="ARBA" id="ARBA00022989"/>
    </source>
</evidence>
<feature type="transmembrane region" description="Helical" evidence="5">
    <location>
        <begin position="105"/>
        <end position="127"/>
    </location>
</feature>
<dbReference type="KEGG" id="sfu:Sfum_1751"/>
<dbReference type="HOGENOM" id="CLU_056469_2_2_7"/>
<dbReference type="InterPro" id="IPR003339">
    <property type="entry name" value="ABC/ECF_trnsptr_transmembrane"/>
</dbReference>
<name>A0LJ36_SYNFM</name>
<reference evidence="6 7" key="1">
    <citation type="submission" date="2006-10" db="EMBL/GenBank/DDBJ databases">
        <title>Complete sequence of Syntrophobacter fumaroxidans MPOB.</title>
        <authorList>
            <consortium name="US DOE Joint Genome Institute"/>
            <person name="Copeland A."/>
            <person name="Lucas S."/>
            <person name="Lapidus A."/>
            <person name="Barry K."/>
            <person name="Detter J.C."/>
            <person name="Glavina del Rio T."/>
            <person name="Hammon N."/>
            <person name="Israni S."/>
            <person name="Pitluck S."/>
            <person name="Goltsman E.G."/>
            <person name="Martinez M."/>
            <person name="Schmutz J."/>
            <person name="Larimer F."/>
            <person name="Land M."/>
            <person name="Hauser L."/>
            <person name="Kyrpides N."/>
            <person name="Kim E."/>
            <person name="Boone D.R."/>
            <person name="Brockman F."/>
            <person name="Culley D."/>
            <person name="Ferry J."/>
            <person name="Gunsalus R."/>
            <person name="McInerney M.J."/>
            <person name="Morrison M."/>
            <person name="Plugge C."/>
            <person name="Rohlin L."/>
            <person name="Scholten J."/>
            <person name="Sieber J."/>
            <person name="Stams A.J.M."/>
            <person name="Worm P."/>
            <person name="Henstra A.M."/>
            <person name="Richardson P."/>
        </authorList>
    </citation>
    <scope>NUCLEOTIDE SEQUENCE [LARGE SCALE GENOMIC DNA]</scope>
    <source>
        <strain evidence="7">DSM 10017 / MPOB</strain>
    </source>
</reference>
<evidence type="ECO:0000256" key="5">
    <source>
        <dbReference type="SAM" id="Phobius"/>
    </source>
</evidence>
<keyword evidence="2 5" id="KW-0812">Transmembrane</keyword>
<gene>
    <name evidence="6" type="ordered locus">Sfum_1751</name>
</gene>
<dbReference type="eggNOG" id="COG0619">
    <property type="taxonomic scope" value="Bacteria"/>
</dbReference>
<evidence type="ECO:0000256" key="4">
    <source>
        <dbReference type="ARBA" id="ARBA00023136"/>
    </source>
</evidence>
<dbReference type="PANTHER" id="PTHR33514">
    <property type="entry name" value="PROTEIN ABCI12, CHLOROPLASTIC"/>
    <property type="match status" value="1"/>
</dbReference>
<dbReference type="CDD" id="cd16914">
    <property type="entry name" value="EcfT"/>
    <property type="match status" value="1"/>
</dbReference>
<evidence type="ECO:0000313" key="6">
    <source>
        <dbReference type="EMBL" id="ABK17438.1"/>
    </source>
</evidence>
<accession>A0LJ36</accession>